<evidence type="ECO:0000313" key="6">
    <source>
        <dbReference type="EMBL" id="CEH14910.1"/>
    </source>
</evidence>
<reference evidence="6 7" key="1">
    <citation type="submission" date="2014-09" db="EMBL/GenBank/DDBJ databases">
        <authorList>
            <person name="Magalhaes I.L.F."/>
            <person name="Oliveira U."/>
            <person name="Santos F.R."/>
            <person name="Vidigal T.H.D.A."/>
            <person name="Brescovit A.D."/>
            <person name="Santos A.J."/>
        </authorList>
    </citation>
    <scope>NUCLEOTIDE SEQUENCE [LARGE SCALE GENOMIC DNA]</scope>
</reference>
<dbReference type="CDD" id="cd18808">
    <property type="entry name" value="SF1_C_Upf1"/>
    <property type="match status" value="1"/>
</dbReference>
<dbReference type="InterPro" id="IPR047187">
    <property type="entry name" value="SF1_C_Upf1"/>
</dbReference>
<dbReference type="OrthoDB" id="6513042at2759"/>
<evidence type="ECO:0000256" key="3">
    <source>
        <dbReference type="ARBA" id="ARBA00022806"/>
    </source>
</evidence>
<dbReference type="Proteomes" id="UP000054845">
    <property type="component" value="Unassembled WGS sequence"/>
</dbReference>
<keyword evidence="4" id="KW-0067">ATP-binding</keyword>
<dbReference type="GO" id="GO:0005524">
    <property type="term" value="F:ATP binding"/>
    <property type="evidence" value="ECO:0007669"/>
    <property type="project" value="UniProtKB-KW"/>
</dbReference>
<proteinExistence type="predicted"/>
<dbReference type="AlphaFoldDB" id="A0A0P1BG65"/>
<dbReference type="EMBL" id="CCYA01000250">
    <property type="protein sequence ID" value="CEH14910.1"/>
    <property type="molecule type" value="Genomic_DNA"/>
</dbReference>
<dbReference type="GO" id="GO:0016787">
    <property type="term" value="F:hydrolase activity"/>
    <property type="evidence" value="ECO:0007669"/>
    <property type="project" value="UniProtKB-KW"/>
</dbReference>
<dbReference type="GO" id="GO:0043139">
    <property type="term" value="F:5'-3' DNA helicase activity"/>
    <property type="evidence" value="ECO:0007669"/>
    <property type="project" value="TreeGrafter"/>
</dbReference>
<dbReference type="GO" id="GO:0005634">
    <property type="term" value="C:nucleus"/>
    <property type="evidence" value="ECO:0007669"/>
    <property type="project" value="TreeGrafter"/>
</dbReference>
<evidence type="ECO:0000313" key="7">
    <source>
        <dbReference type="Proteomes" id="UP000054845"/>
    </source>
</evidence>
<protein>
    <submittedName>
        <fullName evidence="6">DNA replication helicase</fullName>
    </submittedName>
</protein>
<keyword evidence="1" id="KW-0547">Nucleotide-binding</keyword>
<feature type="domain" description="DNA2/NAM7 helicase-like C-terminal" evidence="5">
    <location>
        <begin position="17"/>
        <end position="122"/>
    </location>
</feature>
<dbReference type="Gene3D" id="3.40.50.300">
    <property type="entry name" value="P-loop containing nucleotide triphosphate hydrolases"/>
    <property type="match status" value="1"/>
</dbReference>
<accession>A0A0P1BG65</accession>
<sequence length="238" mass="25596">MQGGLFEHGSSAGARVSRGCEAGDIGVITPLRQQIRLLTNALGINATSSTRTDTEKGRKGIEILTADRAQGRDKSVVLVSFVRNNTIGEGGKGSVGELLNDVRRINVSLTRAQRKLVMVGSRKTLQEVPLLQKLLELFDGRGWCIDLGKDDHRRFCAPRGLWTSLANAASSQSQYLFDCTPSANEKQNPDRAGASFGPAAESTLKNAPAHHAGSGALVRKRPLLRDIINEQEEPTGGL</sequence>
<evidence type="ECO:0000256" key="4">
    <source>
        <dbReference type="ARBA" id="ARBA00022840"/>
    </source>
</evidence>
<name>A0A0P1BG65_9BASI</name>
<dbReference type="Pfam" id="PF13087">
    <property type="entry name" value="AAA_12"/>
    <property type="match status" value="1"/>
</dbReference>
<dbReference type="InterPro" id="IPR041679">
    <property type="entry name" value="DNA2/NAM7-like_C"/>
</dbReference>
<keyword evidence="3 6" id="KW-0347">Helicase</keyword>
<evidence type="ECO:0000259" key="5">
    <source>
        <dbReference type="Pfam" id="PF13087"/>
    </source>
</evidence>
<keyword evidence="7" id="KW-1185">Reference proteome</keyword>
<dbReference type="GO" id="GO:0005737">
    <property type="term" value="C:cytoplasm"/>
    <property type="evidence" value="ECO:0007669"/>
    <property type="project" value="TreeGrafter"/>
</dbReference>
<dbReference type="PANTHER" id="PTHR43788:SF8">
    <property type="entry name" value="DNA-BINDING PROTEIN SMUBP-2"/>
    <property type="match status" value="1"/>
</dbReference>
<dbReference type="SUPFAM" id="SSF52540">
    <property type="entry name" value="P-loop containing nucleoside triphosphate hydrolases"/>
    <property type="match status" value="1"/>
</dbReference>
<dbReference type="STRING" id="401625.A0A0P1BG65"/>
<organism evidence="6 7">
    <name type="scientific">Ceraceosorus bombacis</name>
    <dbReference type="NCBI Taxonomy" id="401625"/>
    <lineage>
        <taxon>Eukaryota</taxon>
        <taxon>Fungi</taxon>
        <taxon>Dikarya</taxon>
        <taxon>Basidiomycota</taxon>
        <taxon>Ustilaginomycotina</taxon>
        <taxon>Exobasidiomycetes</taxon>
        <taxon>Ceraceosorales</taxon>
        <taxon>Ceraceosoraceae</taxon>
        <taxon>Ceraceosorus</taxon>
    </lineage>
</organism>
<evidence type="ECO:0000256" key="1">
    <source>
        <dbReference type="ARBA" id="ARBA00022741"/>
    </source>
</evidence>
<evidence type="ECO:0000256" key="2">
    <source>
        <dbReference type="ARBA" id="ARBA00022801"/>
    </source>
</evidence>
<dbReference type="InterPro" id="IPR050534">
    <property type="entry name" value="Coronavir_polyprotein_1ab"/>
</dbReference>
<dbReference type="InterPro" id="IPR027417">
    <property type="entry name" value="P-loop_NTPase"/>
</dbReference>
<keyword evidence="2" id="KW-0378">Hydrolase</keyword>
<dbReference type="PANTHER" id="PTHR43788">
    <property type="entry name" value="DNA2/NAM7 HELICASE FAMILY MEMBER"/>
    <property type="match status" value="1"/>
</dbReference>